<evidence type="ECO:0000313" key="3">
    <source>
        <dbReference type="Proteomes" id="UP000676310"/>
    </source>
</evidence>
<proteinExistence type="predicted"/>
<dbReference type="GeneID" id="67019552"/>
<gene>
    <name evidence="2" type="ORF">ALTATR162_LOCUS7540</name>
</gene>
<comment type="caution">
    <text evidence="2">The sequence shown here is derived from an EMBL/GenBank/DDBJ whole genome shotgun (WGS) entry which is preliminary data.</text>
</comment>
<name>A0A8J2N7N4_9PLEO</name>
<feature type="region of interest" description="Disordered" evidence="1">
    <location>
        <begin position="1"/>
        <end position="31"/>
    </location>
</feature>
<evidence type="ECO:0000313" key="2">
    <source>
        <dbReference type="EMBL" id="CAG5172887.1"/>
    </source>
</evidence>
<dbReference type="OrthoDB" id="3759404at2759"/>
<dbReference type="AlphaFoldDB" id="A0A8J2N7N4"/>
<evidence type="ECO:0000256" key="1">
    <source>
        <dbReference type="SAM" id="MobiDB-lite"/>
    </source>
</evidence>
<dbReference type="EMBL" id="CAJRGZ010000022">
    <property type="protein sequence ID" value="CAG5172887.1"/>
    <property type="molecule type" value="Genomic_DNA"/>
</dbReference>
<reference evidence="2" key="1">
    <citation type="submission" date="2021-05" db="EMBL/GenBank/DDBJ databases">
        <authorList>
            <person name="Stam R."/>
        </authorList>
    </citation>
    <scope>NUCLEOTIDE SEQUENCE</scope>
    <source>
        <strain evidence="2">CS162</strain>
    </source>
</reference>
<dbReference type="Proteomes" id="UP000676310">
    <property type="component" value="Unassembled WGS sequence"/>
</dbReference>
<keyword evidence="3" id="KW-1185">Reference proteome</keyword>
<dbReference type="RefSeq" id="XP_043171103.1">
    <property type="nucleotide sequence ID" value="XM_043315168.1"/>
</dbReference>
<accession>A0A8J2N7N4</accession>
<organism evidence="2 3">
    <name type="scientific">Alternaria atra</name>
    <dbReference type="NCBI Taxonomy" id="119953"/>
    <lineage>
        <taxon>Eukaryota</taxon>
        <taxon>Fungi</taxon>
        <taxon>Dikarya</taxon>
        <taxon>Ascomycota</taxon>
        <taxon>Pezizomycotina</taxon>
        <taxon>Dothideomycetes</taxon>
        <taxon>Pleosporomycetidae</taxon>
        <taxon>Pleosporales</taxon>
        <taxon>Pleosporineae</taxon>
        <taxon>Pleosporaceae</taxon>
        <taxon>Alternaria</taxon>
        <taxon>Alternaria sect. Ulocladioides</taxon>
    </lineage>
</organism>
<sequence>MSPSLVAPSPPQQKPGLLLVNPRLRDPNPDNADTFLRWTKLHARDLLNVPDSGSGHVTHGLRFCAPDSDDRYSHAEEDETMPKYLYTFPVSDITFLKGEAYNGVSRKLNLEKTRELESGEEAVGFPEQGKDEAMVFDIVDAKFAVYEEVESAWLGSEDSFQKLPTHLTSRGGTGPKSVLVVVHVDLPQAHTTTGVEIVPEALRSSLLNLVKAAVPPALKPYSSLYRWSGVEAQPDHHPLISKDGRGNWMVLLLLVDEEGKTLIREHAAMLVQGWVQEERGKLGGGKIDFGVWDGEVLMG</sequence>
<protein>
    <submittedName>
        <fullName evidence="2">Uncharacterized protein</fullName>
    </submittedName>
</protein>